<accession>H2XPW4</accession>
<organism evidence="1 2">
    <name type="scientific">Ciona intestinalis</name>
    <name type="common">Transparent sea squirt</name>
    <name type="synonym">Ascidia intestinalis</name>
    <dbReference type="NCBI Taxonomy" id="7719"/>
    <lineage>
        <taxon>Eukaryota</taxon>
        <taxon>Metazoa</taxon>
        <taxon>Chordata</taxon>
        <taxon>Tunicata</taxon>
        <taxon>Ascidiacea</taxon>
        <taxon>Phlebobranchia</taxon>
        <taxon>Cionidae</taxon>
        <taxon>Ciona</taxon>
    </lineage>
</organism>
<reference evidence="1" key="3">
    <citation type="submission" date="2025-08" db="UniProtKB">
        <authorList>
            <consortium name="Ensembl"/>
        </authorList>
    </citation>
    <scope>IDENTIFICATION</scope>
</reference>
<evidence type="ECO:0000313" key="2">
    <source>
        <dbReference type="Proteomes" id="UP000008144"/>
    </source>
</evidence>
<dbReference type="EMBL" id="EAAA01001837">
    <property type="status" value="NOT_ANNOTATED_CDS"/>
    <property type="molecule type" value="Genomic_DNA"/>
</dbReference>
<dbReference type="InParanoid" id="H2XPW4"/>
<reference evidence="1" key="2">
    <citation type="journal article" date="2008" name="Genome Biol.">
        <title>Improved genome assembly and evidence-based global gene model set for the chordate Ciona intestinalis: new insight into intron and operon populations.</title>
        <authorList>
            <person name="Satou Y."/>
            <person name="Mineta K."/>
            <person name="Ogasawara M."/>
            <person name="Sasakura Y."/>
            <person name="Shoguchi E."/>
            <person name="Ueno K."/>
            <person name="Yamada L."/>
            <person name="Matsumoto J."/>
            <person name="Wasserscheid J."/>
            <person name="Dewar K."/>
            <person name="Wiley G.B."/>
            <person name="Macmil S.L."/>
            <person name="Roe B.A."/>
            <person name="Zeller R.W."/>
            <person name="Hastings K.E."/>
            <person name="Lemaire P."/>
            <person name="Lindquist E."/>
            <person name="Endo T."/>
            <person name="Hotta K."/>
            <person name="Inaba K."/>
        </authorList>
    </citation>
    <scope>NUCLEOTIDE SEQUENCE [LARGE SCALE GENOMIC DNA]</scope>
    <source>
        <strain evidence="1">wild type</strain>
    </source>
</reference>
<dbReference type="Proteomes" id="UP000008144">
    <property type="component" value="Chromosome 3"/>
</dbReference>
<name>H2XPW4_CIOIN</name>
<keyword evidence="2" id="KW-1185">Reference proteome</keyword>
<dbReference type="AlphaFoldDB" id="H2XPW4"/>
<protein>
    <submittedName>
        <fullName evidence="1">Uncharacterized protein</fullName>
    </submittedName>
</protein>
<proteinExistence type="predicted"/>
<evidence type="ECO:0000313" key="1">
    <source>
        <dbReference type="Ensembl" id="ENSCINP00000031698.1"/>
    </source>
</evidence>
<reference evidence="2" key="1">
    <citation type="journal article" date="2002" name="Science">
        <title>The draft genome of Ciona intestinalis: insights into chordate and vertebrate origins.</title>
        <authorList>
            <person name="Dehal P."/>
            <person name="Satou Y."/>
            <person name="Campbell R.K."/>
            <person name="Chapman J."/>
            <person name="Degnan B."/>
            <person name="De Tomaso A."/>
            <person name="Davidson B."/>
            <person name="Di Gregorio A."/>
            <person name="Gelpke M."/>
            <person name="Goodstein D.M."/>
            <person name="Harafuji N."/>
            <person name="Hastings K.E."/>
            <person name="Ho I."/>
            <person name="Hotta K."/>
            <person name="Huang W."/>
            <person name="Kawashima T."/>
            <person name="Lemaire P."/>
            <person name="Martinez D."/>
            <person name="Meinertzhagen I.A."/>
            <person name="Necula S."/>
            <person name="Nonaka M."/>
            <person name="Putnam N."/>
            <person name="Rash S."/>
            <person name="Saiga H."/>
            <person name="Satake M."/>
            <person name="Terry A."/>
            <person name="Yamada L."/>
            <person name="Wang H.G."/>
            <person name="Awazu S."/>
            <person name="Azumi K."/>
            <person name="Boore J."/>
            <person name="Branno M."/>
            <person name="Chin-Bow S."/>
            <person name="DeSantis R."/>
            <person name="Doyle S."/>
            <person name="Francino P."/>
            <person name="Keys D.N."/>
            <person name="Haga S."/>
            <person name="Hayashi H."/>
            <person name="Hino K."/>
            <person name="Imai K.S."/>
            <person name="Inaba K."/>
            <person name="Kano S."/>
            <person name="Kobayashi K."/>
            <person name="Kobayashi M."/>
            <person name="Lee B.I."/>
            <person name="Makabe K.W."/>
            <person name="Manohar C."/>
            <person name="Matassi G."/>
            <person name="Medina M."/>
            <person name="Mochizuki Y."/>
            <person name="Mount S."/>
            <person name="Morishita T."/>
            <person name="Miura S."/>
            <person name="Nakayama A."/>
            <person name="Nishizaka S."/>
            <person name="Nomoto H."/>
            <person name="Ohta F."/>
            <person name="Oishi K."/>
            <person name="Rigoutsos I."/>
            <person name="Sano M."/>
            <person name="Sasaki A."/>
            <person name="Sasakura Y."/>
            <person name="Shoguchi E."/>
            <person name="Shin-i T."/>
            <person name="Spagnuolo A."/>
            <person name="Stainier D."/>
            <person name="Suzuki M.M."/>
            <person name="Tassy O."/>
            <person name="Takatori N."/>
            <person name="Tokuoka M."/>
            <person name="Yagi K."/>
            <person name="Yoshizaki F."/>
            <person name="Wada S."/>
            <person name="Zhang C."/>
            <person name="Hyatt P.D."/>
            <person name="Larimer F."/>
            <person name="Detter C."/>
            <person name="Doggett N."/>
            <person name="Glavina T."/>
            <person name="Hawkins T."/>
            <person name="Richardson P."/>
            <person name="Lucas S."/>
            <person name="Kohara Y."/>
            <person name="Levine M."/>
            <person name="Satoh N."/>
            <person name="Rokhsar D.S."/>
        </authorList>
    </citation>
    <scope>NUCLEOTIDE SEQUENCE [LARGE SCALE GENOMIC DNA]</scope>
</reference>
<sequence length="241" mass="27605">MVESYSVMPTHNLDFPFNGGLQQDAASPPIYQATPVVRTPSNQSDLGVIRSIDDDTVPIVGQLQQNYSFTEENSRPEQIVLSRPNHHHFQPIYLNRNANAHEGNTSVRYITNPNQVNTRVCLNTNVQCSNTVGYQMNNNVHKLNTRNVHQLNTNFNVHYGNINVQQINRNHQQVNTNQHQVNSNHQQVNTLPQECNGFHPTINNYAQQTFVYLPVLAPQHNQDYLQHQLQLEQVKQQQKLG</sequence>
<reference evidence="1" key="4">
    <citation type="submission" date="2025-09" db="UniProtKB">
        <authorList>
            <consortium name="Ensembl"/>
        </authorList>
    </citation>
    <scope>IDENTIFICATION</scope>
</reference>
<dbReference type="HOGENOM" id="CLU_1153886_0_0_1"/>
<dbReference type="Ensembl" id="ENSCINT00000031711.1">
    <property type="protein sequence ID" value="ENSCINP00000031698.1"/>
    <property type="gene ID" value="ENSCING00000018614.1"/>
</dbReference>